<dbReference type="Gene3D" id="3.40.50.1460">
    <property type="match status" value="2"/>
</dbReference>
<keyword evidence="3 9" id="KW-0732">Signal</keyword>
<dbReference type="InterPro" id="IPR043577">
    <property type="entry name" value="AE"/>
</dbReference>
<keyword evidence="2" id="KW-0645">Protease</keyword>
<reference evidence="11" key="1">
    <citation type="submission" date="2020-07" db="EMBL/GenBank/DDBJ databases">
        <authorList>
            <person name="Lin J."/>
        </authorList>
    </citation>
    <scope>NUCLEOTIDE SEQUENCE</scope>
</reference>
<protein>
    <recommendedName>
        <fullName evidence="10">Legumain prodomain domain-containing protein</fullName>
    </recommendedName>
</protein>
<keyword evidence="7" id="KW-0325">Glycoprotein</keyword>
<keyword evidence="5" id="KW-0788">Thiol protease</keyword>
<dbReference type="GO" id="GO:0005773">
    <property type="term" value="C:vacuole"/>
    <property type="evidence" value="ECO:0007669"/>
    <property type="project" value="GOC"/>
</dbReference>
<dbReference type="Gene3D" id="1.10.132.130">
    <property type="match status" value="1"/>
</dbReference>
<dbReference type="Pfam" id="PF01650">
    <property type="entry name" value="Peptidase_C13"/>
    <property type="match status" value="1"/>
</dbReference>
<keyword evidence="6" id="KW-1015">Disulfide bond</keyword>
<dbReference type="EMBL" id="LR862137">
    <property type="protein sequence ID" value="CAD1844456.1"/>
    <property type="molecule type" value="Genomic_DNA"/>
</dbReference>
<evidence type="ECO:0000256" key="1">
    <source>
        <dbReference type="ARBA" id="ARBA00009941"/>
    </source>
</evidence>
<evidence type="ECO:0000256" key="9">
    <source>
        <dbReference type="SAM" id="SignalP"/>
    </source>
</evidence>
<sequence length="503" mass="55855">MAKRKIISSFLVFFGLLAALLLATKASSARLGADSDSVIRMPTETETKTEMETEAEEEDEIGTRWAVLVAGSSGYENYRHQALYLIFCGCVPCVPDIEEWRVEGGEHHRVHVRRYRKQPAESKAGVVINNPKGEDVYAGVPKDYTGVQITAENFYAVLLGNKTAVQGGSGKVVDSKPDDHIFIYYSDHGGPGVLGMPNLPFLIAADFIEVLKKKHASNSYKKMVIYVEACESGSIFEGLMPEDLDIYVTTASNAEESSWGTYCPGMQPAPPPEYLTCLGDLYSIAWMEDSEAHNLKKESIAKQYDAVKDRTCNSSIGMGSHVMEYGDKSFKEEKLYLYQGFNPANANVSDNGLQHGAVTAINQRDADLLFLWKRYEQLDERLEEKTEVLSEMMEMLKHREHLDTSIEFIGKLLFGIQSGPSVIRAVRPPGQVLVDDWDCLKRMVRIFESHCGSLTQYGMKHMRAFANICNSGVSADAMKGACVSACRGYNSIKWSPVSRGYSA</sequence>
<evidence type="ECO:0000256" key="6">
    <source>
        <dbReference type="ARBA" id="ARBA00023157"/>
    </source>
</evidence>
<dbReference type="PIRSF" id="PIRSF500139">
    <property type="entry name" value="AE"/>
    <property type="match status" value="1"/>
</dbReference>
<dbReference type="AlphaFoldDB" id="A0A6V7QNW0"/>
<dbReference type="FunFam" id="1.10.132.130:FF:000001">
    <property type="entry name" value="Vacuolar-processing enzyme beta-isozyme"/>
    <property type="match status" value="1"/>
</dbReference>
<dbReference type="GO" id="GO:0004197">
    <property type="term" value="F:cysteine-type endopeptidase activity"/>
    <property type="evidence" value="ECO:0007669"/>
    <property type="project" value="InterPro"/>
</dbReference>
<evidence type="ECO:0000256" key="5">
    <source>
        <dbReference type="ARBA" id="ARBA00022807"/>
    </source>
</evidence>
<dbReference type="FunFam" id="3.40.50.1460:FF:000005">
    <property type="entry name" value="Vacuolar-processing enzyme beta-isozyme"/>
    <property type="match status" value="1"/>
</dbReference>
<evidence type="ECO:0000256" key="3">
    <source>
        <dbReference type="ARBA" id="ARBA00022729"/>
    </source>
</evidence>
<name>A0A6V7QNW0_ANACO</name>
<accession>A0A6V7QNW0</accession>
<dbReference type="Pfam" id="PF20985">
    <property type="entry name" value="Legum_prodom"/>
    <property type="match status" value="1"/>
</dbReference>
<organism evidence="11">
    <name type="scientific">Ananas comosus var. bracteatus</name>
    <name type="common">red pineapple</name>
    <dbReference type="NCBI Taxonomy" id="296719"/>
    <lineage>
        <taxon>Eukaryota</taxon>
        <taxon>Viridiplantae</taxon>
        <taxon>Streptophyta</taxon>
        <taxon>Embryophyta</taxon>
        <taxon>Tracheophyta</taxon>
        <taxon>Spermatophyta</taxon>
        <taxon>Magnoliopsida</taxon>
        <taxon>Liliopsida</taxon>
        <taxon>Poales</taxon>
        <taxon>Bromeliaceae</taxon>
        <taxon>Bromelioideae</taxon>
        <taxon>Ananas</taxon>
    </lineage>
</organism>
<dbReference type="InterPro" id="IPR046427">
    <property type="entry name" value="Legumain_prodom_sf"/>
</dbReference>
<feature type="signal peptide" evidence="9">
    <location>
        <begin position="1"/>
        <end position="28"/>
    </location>
</feature>
<evidence type="ECO:0000259" key="10">
    <source>
        <dbReference type="Pfam" id="PF20985"/>
    </source>
</evidence>
<comment type="similarity">
    <text evidence="1">Belongs to the peptidase C13 family.</text>
</comment>
<dbReference type="PANTHER" id="PTHR12000:SF42">
    <property type="entry name" value="LEGUMAIN"/>
    <property type="match status" value="1"/>
</dbReference>
<evidence type="ECO:0000256" key="2">
    <source>
        <dbReference type="ARBA" id="ARBA00022670"/>
    </source>
</evidence>
<feature type="domain" description="Legumain prodomain" evidence="10">
    <location>
        <begin position="391"/>
        <end position="486"/>
    </location>
</feature>
<proteinExistence type="inferred from homology"/>
<dbReference type="InterPro" id="IPR048501">
    <property type="entry name" value="Legum_prodom"/>
</dbReference>
<dbReference type="GO" id="GO:0006624">
    <property type="term" value="P:vacuolar protein processing"/>
    <property type="evidence" value="ECO:0007669"/>
    <property type="project" value="TreeGrafter"/>
</dbReference>
<dbReference type="PRINTS" id="PR00776">
    <property type="entry name" value="HEMOGLOBNASE"/>
</dbReference>
<dbReference type="PANTHER" id="PTHR12000">
    <property type="entry name" value="HEMOGLOBINASE FAMILY MEMBER"/>
    <property type="match status" value="1"/>
</dbReference>
<dbReference type="GO" id="GO:0051603">
    <property type="term" value="P:proteolysis involved in protein catabolic process"/>
    <property type="evidence" value="ECO:0007669"/>
    <property type="project" value="InterPro"/>
</dbReference>
<dbReference type="InterPro" id="IPR001096">
    <property type="entry name" value="Peptidase_C13"/>
</dbReference>
<gene>
    <name evidence="11" type="ORF">CB5_LOCUS27667</name>
</gene>
<evidence type="ECO:0000256" key="7">
    <source>
        <dbReference type="ARBA" id="ARBA00023180"/>
    </source>
</evidence>
<evidence type="ECO:0000256" key="4">
    <source>
        <dbReference type="ARBA" id="ARBA00022801"/>
    </source>
</evidence>
<evidence type="ECO:0000256" key="8">
    <source>
        <dbReference type="PIRSR" id="PIRSR019663-1"/>
    </source>
</evidence>
<evidence type="ECO:0000313" key="11">
    <source>
        <dbReference type="EMBL" id="CAD1844456.1"/>
    </source>
</evidence>
<dbReference type="PIRSF" id="PIRSF019663">
    <property type="entry name" value="Legumain"/>
    <property type="match status" value="1"/>
</dbReference>
<dbReference type="CDD" id="cd21115">
    <property type="entry name" value="legumain_C"/>
    <property type="match status" value="1"/>
</dbReference>
<feature type="active site" evidence="8">
    <location>
        <position position="188"/>
    </location>
</feature>
<keyword evidence="4" id="KW-0378">Hydrolase</keyword>
<feature type="chain" id="PRO_5027646776" description="Legumain prodomain domain-containing protein" evidence="9">
    <location>
        <begin position="29"/>
        <end position="503"/>
    </location>
</feature>
<feature type="active site" description="Nucleophile" evidence="8">
    <location>
        <position position="230"/>
    </location>
</feature>